<sequence>MATEREVEFAAFDGTILRGILYLPERRNAPGVVRTAGFTFLKHNFVAQVAKHFQAAGYAALIYDHRSWGSSSGTPRHNVNFFTQAADYSDAVTYLTTMSSEVDPDRIAIWGAGHAGGVVMLTSALDSRVKASVLAMPFFSGERDSRFWPEGLWDRVWDERTKCHGESEGEYVPIFAESREEADVNPEARLIGSAEAYDFWKACKQMSDEMGVEWENKVLLQSLFHMRHWEPNAYLPQLKSPVLWIMPKREQFTSFETHVGAFHTIKAPKEALSPGSGNLHAFTDTSIFDSVVQQQIDWLDRTL</sequence>
<dbReference type="Gene3D" id="1.10.10.800">
    <property type="match status" value="1"/>
</dbReference>
<evidence type="ECO:0000313" key="4">
    <source>
        <dbReference type="Proteomes" id="UP001305779"/>
    </source>
</evidence>
<evidence type="ECO:0000256" key="1">
    <source>
        <dbReference type="ARBA" id="ARBA00029464"/>
    </source>
</evidence>
<dbReference type="PANTHER" id="PTHR47751:SF2">
    <property type="entry name" value="DLTD N-TERMINAL DOMAIN PROTEIN (AFU_ORTHOLOGUE AFUA_8G00380)-RELATED"/>
    <property type="match status" value="1"/>
</dbReference>
<dbReference type="EMBL" id="JAXOVC010000008">
    <property type="protein sequence ID" value="KAK4497765.1"/>
    <property type="molecule type" value="Genomic_DNA"/>
</dbReference>
<reference evidence="3 4" key="1">
    <citation type="journal article" date="2023" name="G3 (Bethesda)">
        <title>A chromosome-level genome assembly of Zasmidium syzygii isolated from banana leaves.</title>
        <authorList>
            <person name="van Westerhoven A.C."/>
            <person name="Mehrabi R."/>
            <person name="Talebi R."/>
            <person name="Steentjes M.B.F."/>
            <person name="Corcolon B."/>
            <person name="Chong P.A."/>
            <person name="Kema G.H.J."/>
            <person name="Seidl M.F."/>
        </authorList>
    </citation>
    <scope>NUCLEOTIDE SEQUENCE [LARGE SCALE GENOMIC DNA]</scope>
    <source>
        <strain evidence="3 4">P124</strain>
    </source>
</reference>
<protein>
    <recommendedName>
        <fullName evidence="2">Xaa-Pro dipeptidyl-peptidase-like domain-containing protein</fullName>
    </recommendedName>
</protein>
<name>A0ABR0E8K9_ZASCE</name>
<comment type="caution">
    <text evidence="3">The sequence shown here is derived from an EMBL/GenBank/DDBJ whole genome shotgun (WGS) entry which is preliminary data.</text>
</comment>
<dbReference type="InterPro" id="IPR029058">
    <property type="entry name" value="AB_hydrolase_fold"/>
</dbReference>
<dbReference type="Proteomes" id="UP001305779">
    <property type="component" value="Unassembled WGS sequence"/>
</dbReference>
<gene>
    <name evidence="3" type="ORF">PRZ48_010418</name>
</gene>
<accession>A0ABR0E8K9</accession>
<dbReference type="InterPro" id="IPR000383">
    <property type="entry name" value="Xaa-Pro-like_dom"/>
</dbReference>
<comment type="similarity">
    <text evidence="1">Belongs to the polyketide transferase af380 family.</text>
</comment>
<keyword evidence="4" id="KW-1185">Reference proteome</keyword>
<evidence type="ECO:0000313" key="3">
    <source>
        <dbReference type="EMBL" id="KAK4497765.1"/>
    </source>
</evidence>
<feature type="domain" description="Xaa-Pro dipeptidyl-peptidase-like" evidence="2">
    <location>
        <begin position="13"/>
        <end position="154"/>
    </location>
</feature>
<evidence type="ECO:0000259" key="2">
    <source>
        <dbReference type="Pfam" id="PF02129"/>
    </source>
</evidence>
<proteinExistence type="inferred from homology"/>
<organism evidence="3 4">
    <name type="scientific">Zasmidium cellare</name>
    <name type="common">Wine cellar mold</name>
    <name type="synonym">Racodium cellare</name>
    <dbReference type="NCBI Taxonomy" id="395010"/>
    <lineage>
        <taxon>Eukaryota</taxon>
        <taxon>Fungi</taxon>
        <taxon>Dikarya</taxon>
        <taxon>Ascomycota</taxon>
        <taxon>Pezizomycotina</taxon>
        <taxon>Dothideomycetes</taxon>
        <taxon>Dothideomycetidae</taxon>
        <taxon>Mycosphaerellales</taxon>
        <taxon>Mycosphaerellaceae</taxon>
        <taxon>Zasmidium</taxon>
    </lineage>
</organism>
<dbReference type="PANTHER" id="PTHR47751">
    <property type="entry name" value="SUPERFAMILY HYDROLASE, PUTATIVE (AFU_ORTHOLOGUE AFUA_2G16580)-RELATED"/>
    <property type="match status" value="1"/>
</dbReference>
<dbReference type="SUPFAM" id="SSF53474">
    <property type="entry name" value="alpha/beta-Hydrolases"/>
    <property type="match status" value="1"/>
</dbReference>
<dbReference type="Pfam" id="PF02129">
    <property type="entry name" value="Peptidase_S15"/>
    <property type="match status" value="1"/>
</dbReference>
<dbReference type="Gene3D" id="3.40.50.1820">
    <property type="entry name" value="alpha/beta hydrolase"/>
    <property type="match status" value="1"/>
</dbReference>
<dbReference type="InterPro" id="IPR051411">
    <property type="entry name" value="Polyketide_trans_af380"/>
</dbReference>